<name>A0A6P1XXZ9_9SPIR</name>
<dbReference type="Pfam" id="PF05164">
    <property type="entry name" value="ZapA"/>
    <property type="match status" value="1"/>
</dbReference>
<keyword evidence="1" id="KW-0131">Cell cycle</keyword>
<gene>
    <name evidence="1" type="ORF">GWP43_01685</name>
</gene>
<sequence length="112" mass="12492">MAERKGRLQIDLLGTSFALEADQPAEYLQSIYKHYKKVVSEVQQTSGVNDSLRVAIIAGILLSDELSKERLNPQALIPQHETEVLIEQSAKKMIEDIDSIIYSLTPSNDGHV</sequence>
<dbReference type="SUPFAM" id="SSF102829">
    <property type="entry name" value="Cell division protein ZapA-like"/>
    <property type="match status" value="1"/>
</dbReference>
<protein>
    <submittedName>
        <fullName evidence="1">Cell division protein ZapA</fullName>
    </submittedName>
</protein>
<dbReference type="GO" id="GO:0051301">
    <property type="term" value="P:cell division"/>
    <property type="evidence" value="ECO:0007669"/>
    <property type="project" value="UniProtKB-KW"/>
</dbReference>
<dbReference type="RefSeq" id="WP_162662206.1">
    <property type="nucleotide sequence ID" value="NZ_CP048020.1"/>
</dbReference>
<proteinExistence type="predicted"/>
<dbReference type="InterPro" id="IPR036192">
    <property type="entry name" value="Cell_div_ZapA-like_sf"/>
</dbReference>
<accession>A0A6P1XXZ9</accession>
<keyword evidence="1" id="KW-0132">Cell division</keyword>
<dbReference type="AlphaFoldDB" id="A0A6P1XXZ9"/>
<dbReference type="EMBL" id="CP048020">
    <property type="protein sequence ID" value="QHX42368.1"/>
    <property type="molecule type" value="Genomic_DNA"/>
</dbReference>
<reference evidence="1 2" key="1">
    <citation type="submission" date="2020-01" db="EMBL/GenBank/DDBJ databases">
        <title>Complete genome sequence of a human oral phylogroup 1 Treponema sp. strain ATCC 700766, originally isolated from periodontitis dental plaque.</title>
        <authorList>
            <person name="Chan Y."/>
            <person name="Huo Y.-B."/>
            <person name="Yu X.-L."/>
            <person name="Zeng H."/>
            <person name="Leung W.-K."/>
            <person name="Watt R.M."/>
        </authorList>
    </citation>
    <scope>NUCLEOTIDE SEQUENCE [LARGE SCALE GENOMIC DNA]</scope>
    <source>
        <strain evidence="1 2">OMZ 804</strain>
    </source>
</reference>
<organism evidence="1 2">
    <name type="scientific">Treponema vincentii</name>
    <dbReference type="NCBI Taxonomy" id="69710"/>
    <lineage>
        <taxon>Bacteria</taxon>
        <taxon>Pseudomonadati</taxon>
        <taxon>Spirochaetota</taxon>
        <taxon>Spirochaetia</taxon>
        <taxon>Spirochaetales</taxon>
        <taxon>Treponemataceae</taxon>
        <taxon>Treponema</taxon>
    </lineage>
</organism>
<dbReference type="InterPro" id="IPR007838">
    <property type="entry name" value="Cell_div_ZapA-like"/>
</dbReference>
<evidence type="ECO:0000313" key="1">
    <source>
        <dbReference type="EMBL" id="QHX42368.1"/>
    </source>
</evidence>
<dbReference type="KEGG" id="trz:GWP43_01685"/>
<dbReference type="Proteomes" id="UP000464374">
    <property type="component" value="Chromosome"/>
</dbReference>
<evidence type="ECO:0000313" key="2">
    <source>
        <dbReference type="Proteomes" id="UP000464374"/>
    </source>
</evidence>